<dbReference type="RefSeq" id="WP_344231568.1">
    <property type="nucleotide sequence ID" value="NZ_BAAAPH010000001.1"/>
</dbReference>
<proteinExistence type="predicted"/>
<dbReference type="Proteomes" id="UP001501705">
    <property type="component" value="Unassembled WGS sequence"/>
</dbReference>
<reference evidence="2" key="1">
    <citation type="journal article" date="2019" name="Int. J. Syst. Evol. Microbiol.">
        <title>The Global Catalogue of Microorganisms (GCM) 10K type strain sequencing project: providing services to taxonomists for standard genome sequencing and annotation.</title>
        <authorList>
            <consortium name="The Broad Institute Genomics Platform"/>
            <consortium name="The Broad Institute Genome Sequencing Center for Infectious Disease"/>
            <person name="Wu L."/>
            <person name="Ma J."/>
        </authorList>
    </citation>
    <scope>NUCLEOTIDE SEQUENCE [LARGE SCALE GENOMIC DNA]</scope>
    <source>
        <strain evidence="2">JCM 15572</strain>
    </source>
</reference>
<sequence>MLAAGTVEGVESTLLKWAAQVRFAELDGTRPMIRDLRRETGPGTLFQKLHKLIGFRHRKDPETVLSQGFPDIKLRKKFGADSDLDLRFRRTSHRMAQVAPLPGRDHSDAVP</sequence>
<dbReference type="EMBL" id="BAAAPH010000001">
    <property type="protein sequence ID" value="GAA1550800.1"/>
    <property type="molecule type" value="Genomic_DNA"/>
</dbReference>
<keyword evidence="2" id="KW-1185">Reference proteome</keyword>
<comment type="caution">
    <text evidence="1">The sequence shown here is derived from an EMBL/GenBank/DDBJ whole genome shotgun (WGS) entry which is preliminary data.</text>
</comment>
<organism evidence="1 2">
    <name type="scientific">Kribbella hippodromi</name>
    <dbReference type="NCBI Taxonomy" id="434347"/>
    <lineage>
        <taxon>Bacteria</taxon>
        <taxon>Bacillati</taxon>
        <taxon>Actinomycetota</taxon>
        <taxon>Actinomycetes</taxon>
        <taxon>Propionibacteriales</taxon>
        <taxon>Kribbellaceae</taxon>
        <taxon>Kribbella</taxon>
    </lineage>
</organism>
<name>A0ABP4MVZ0_9ACTN</name>
<gene>
    <name evidence="1" type="ORF">GCM10009804_04190</name>
</gene>
<evidence type="ECO:0008006" key="3">
    <source>
        <dbReference type="Google" id="ProtNLM"/>
    </source>
</evidence>
<accession>A0ABP4MVZ0</accession>
<evidence type="ECO:0000313" key="2">
    <source>
        <dbReference type="Proteomes" id="UP001501705"/>
    </source>
</evidence>
<protein>
    <recommendedName>
        <fullName evidence="3">Transposase</fullName>
    </recommendedName>
</protein>
<evidence type="ECO:0000313" key="1">
    <source>
        <dbReference type="EMBL" id="GAA1550800.1"/>
    </source>
</evidence>